<accession>A0ABD2Y849</accession>
<evidence type="ECO:0000313" key="1">
    <source>
        <dbReference type="EMBL" id="KAL3503176.1"/>
    </source>
</evidence>
<evidence type="ECO:0000313" key="2">
    <source>
        <dbReference type="Proteomes" id="UP001630127"/>
    </source>
</evidence>
<dbReference type="Proteomes" id="UP001630127">
    <property type="component" value="Unassembled WGS sequence"/>
</dbReference>
<protein>
    <submittedName>
        <fullName evidence="1">Uncharacterized protein</fullName>
    </submittedName>
</protein>
<gene>
    <name evidence="1" type="ORF">ACH5RR_037625</name>
</gene>
<sequence length="281" mass="30461">MVISWAYMLRSLEVDAQLLDGSPRLIGTGSLSNQDTCNESLPAGDVCKQTISSEILQEPDVRGEIPQEVDANHVSDHLMADDNLNSQNKDDASVHKKASAHSSSAVHIQSHLENGISSKPCMPIDAENHTQIGVDEVCSKHSNGFMERDSSVLLKDGPFDFVDKCGMELSIAGKIGNHESRPLAPNGNPFVIGTNSFGRSTSSCDPVLVCMYHCCSQCPVNLYQLLLKLLNYECSLKGSTATVEDFHDFVASLSVSLQSAVRKLFVTDSPNSVCDEKPMES</sequence>
<comment type="caution">
    <text evidence="1">The sequence shown here is derived from an EMBL/GenBank/DDBJ whole genome shotgun (WGS) entry which is preliminary data.</text>
</comment>
<reference evidence="1 2" key="1">
    <citation type="submission" date="2024-11" db="EMBL/GenBank/DDBJ databases">
        <title>A near-complete genome assembly of Cinchona calisaya.</title>
        <authorList>
            <person name="Lian D.C."/>
            <person name="Zhao X.W."/>
            <person name="Wei L."/>
        </authorList>
    </citation>
    <scope>NUCLEOTIDE SEQUENCE [LARGE SCALE GENOMIC DNA]</scope>
    <source>
        <tissue evidence="1">Nenye</tissue>
    </source>
</reference>
<keyword evidence="2" id="KW-1185">Reference proteome</keyword>
<organism evidence="1 2">
    <name type="scientific">Cinchona calisaya</name>
    <dbReference type="NCBI Taxonomy" id="153742"/>
    <lineage>
        <taxon>Eukaryota</taxon>
        <taxon>Viridiplantae</taxon>
        <taxon>Streptophyta</taxon>
        <taxon>Embryophyta</taxon>
        <taxon>Tracheophyta</taxon>
        <taxon>Spermatophyta</taxon>
        <taxon>Magnoliopsida</taxon>
        <taxon>eudicotyledons</taxon>
        <taxon>Gunneridae</taxon>
        <taxon>Pentapetalae</taxon>
        <taxon>asterids</taxon>
        <taxon>lamiids</taxon>
        <taxon>Gentianales</taxon>
        <taxon>Rubiaceae</taxon>
        <taxon>Cinchonoideae</taxon>
        <taxon>Cinchoneae</taxon>
        <taxon>Cinchona</taxon>
    </lineage>
</organism>
<dbReference type="EMBL" id="JBJUIK010000015">
    <property type="protein sequence ID" value="KAL3503176.1"/>
    <property type="molecule type" value="Genomic_DNA"/>
</dbReference>
<proteinExistence type="predicted"/>
<name>A0ABD2Y849_9GENT</name>
<dbReference type="AlphaFoldDB" id="A0ABD2Y849"/>